<accession>A0A9R1WK84</accession>
<keyword evidence="1" id="KW-0812">Transmembrane</keyword>
<feature type="transmembrane region" description="Helical" evidence="1">
    <location>
        <begin position="41"/>
        <end position="60"/>
    </location>
</feature>
<proteinExistence type="predicted"/>
<protein>
    <submittedName>
        <fullName evidence="2">Uncharacterized protein</fullName>
    </submittedName>
</protein>
<dbReference type="Proteomes" id="UP000235145">
    <property type="component" value="Unassembled WGS sequence"/>
</dbReference>
<dbReference type="EMBL" id="NBSK02000001">
    <property type="protein sequence ID" value="KAJ0226775.1"/>
    <property type="molecule type" value="Genomic_DNA"/>
</dbReference>
<evidence type="ECO:0000313" key="3">
    <source>
        <dbReference type="Proteomes" id="UP000235145"/>
    </source>
</evidence>
<sequence>MLIHDGTLFIIRVYLVILKRISGRKWGCQKQNQQTYKVARVLYAIDMVILLFIKSFLGIVPMELIDALTLSVDFINLHVMDGLLNDDDIHQPNSESSQKIESWHDCTNYESSQVSI</sequence>
<evidence type="ECO:0000313" key="2">
    <source>
        <dbReference type="EMBL" id="KAJ0226775.1"/>
    </source>
</evidence>
<dbReference type="AlphaFoldDB" id="A0A9R1WK84"/>
<comment type="caution">
    <text evidence="2">The sequence shown here is derived from an EMBL/GenBank/DDBJ whole genome shotgun (WGS) entry which is preliminary data.</text>
</comment>
<keyword evidence="1" id="KW-0472">Membrane</keyword>
<name>A0A9R1WK84_LACSA</name>
<gene>
    <name evidence="2" type="ORF">LSAT_V11C100039490</name>
</gene>
<keyword evidence="1" id="KW-1133">Transmembrane helix</keyword>
<reference evidence="2 3" key="1">
    <citation type="journal article" date="2017" name="Nat. Commun.">
        <title>Genome assembly with in vitro proximity ligation data and whole-genome triplication in lettuce.</title>
        <authorList>
            <person name="Reyes-Chin-Wo S."/>
            <person name="Wang Z."/>
            <person name="Yang X."/>
            <person name="Kozik A."/>
            <person name="Arikit S."/>
            <person name="Song C."/>
            <person name="Xia L."/>
            <person name="Froenicke L."/>
            <person name="Lavelle D.O."/>
            <person name="Truco M.J."/>
            <person name="Xia R."/>
            <person name="Zhu S."/>
            <person name="Xu C."/>
            <person name="Xu H."/>
            <person name="Xu X."/>
            <person name="Cox K."/>
            <person name="Korf I."/>
            <person name="Meyers B.C."/>
            <person name="Michelmore R.W."/>
        </authorList>
    </citation>
    <scope>NUCLEOTIDE SEQUENCE [LARGE SCALE GENOMIC DNA]</scope>
    <source>
        <strain evidence="3">cv. Salinas</strain>
        <tissue evidence="2">Seedlings</tissue>
    </source>
</reference>
<evidence type="ECO:0000256" key="1">
    <source>
        <dbReference type="SAM" id="Phobius"/>
    </source>
</evidence>
<organism evidence="2 3">
    <name type="scientific">Lactuca sativa</name>
    <name type="common">Garden lettuce</name>
    <dbReference type="NCBI Taxonomy" id="4236"/>
    <lineage>
        <taxon>Eukaryota</taxon>
        <taxon>Viridiplantae</taxon>
        <taxon>Streptophyta</taxon>
        <taxon>Embryophyta</taxon>
        <taxon>Tracheophyta</taxon>
        <taxon>Spermatophyta</taxon>
        <taxon>Magnoliopsida</taxon>
        <taxon>eudicotyledons</taxon>
        <taxon>Gunneridae</taxon>
        <taxon>Pentapetalae</taxon>
        <taxon>asterids</taxon>
        <taxon>campanulids</taxon>
        <taxon>Asterales</taxon>
        <taxon>Asteraceae</taxon>
        <taxon>Cichorioideae</taxon>
        <taxon>Cichorieae</taxon>
        <taxon>Lactucinae</taxon>
        <taxon>Lactuca</taxon>
    </lineage>
</organism>
<keyword evidence="3" id="KW-1185">Reference proteome</keyword>